<comment type="caution">
    <text evidence="2">The sequence shown here is derived from an EMBL/GenBank/DDBJ whole genome shotgun (WGS) entry which is preliminary data.</text>
</comment>
<evidence type="ECO:0000313" key="2">
    <source>
        <dbReference type="EMBL" id="KAF5372426.1"/>
    </source>
</evidence>
<proteinExistence type="predicted"/>
<reference evidence="2 3" key="1">
    <citation type="journal article" date="2020" name="ISME J.">
        <title>Uncovering the hidden diversity of litter-decomposition mechanisms in mushroom-forming fungi.</title>
        <authorList>
            <person name="Floudas D."/>
            <person name="Bentzer J."/>
            <person name="Ahren D."/>
            <person name="Johansson T."/>
            <person name="Persson P."/>
            <person name="Tunlid A."/>
        </authorList>
    </citation>
    <scope>NUCLEOTIDE SEQUENCE [LARGE SCALE GENOMIC DNA]</scope>
    <source>
        <strain evidence="2 3">CBS 406.79</strain>
    </source>
</reference>
<gene>
    <name evidence="2" type="ORF">D9757_009914</name>
</gene>
<feature type="signal peptide" evidence="1">
    <location>
        <begin position="1"/>
        <end position="32"/>
    </location>
</feature>
<dbReference type="AlphaFoldDB" id="A0A8H5LWZ0"/>
<protein>
    <submittedName>
        <fullName evidence="2">Uncharacterized protein</fullName>
    </submittedName>
</protein>
<dbReference type="OrthoDB" id="3063647at2759"/>
<keyword evidence="1" id="KW-0732">Signal</keyword>
<keyword evidence="3" id="KW-1185">Reference proteome</keyword>
<dbReference type="EMBL" id="JAACJN010000110">
    <property type="protein sequence ID" value="KAF5372426.1"/>
    <property type="molecule type" value="Genomic_DNA"/>
</dbReference>
<evidence type="ECO:0000256" key="1">
    <source>
        <dbReference type="SAM" id="SignalP"/>
    </source>
</evidence>
<name>A0A8H5LWZ0_9AGAR</name>
<sequence length="228" mass="23727">MPRYGQFELCSMFMVNMFVGLCVALCVVQVLAVPQTITSPPPSTVTLYGVIPSPLHSLLANTSNTMSADGTFQLAATILGVEVDSDGSITGSVAYYVHVAVTLVESSGGEWETVSPHITTDVHGQIGVLEGQYISCSYDSGHQSAQCTGLDLDPVLATVTSGSQLATVTEVETSTEEFEGSITRAAVLTLAVPTTTGSSNGALPGSRVCYELTGIISPIAVVFALSLW</sequence>
<organism evidence="2 3">
    <name type="scientific">Collybiopsis confluens</name>
    <dbReference type="NCBI Taxonomy" id="2823264"/>
    <lineage>
        <taxon>Eukaryota</taxon>
        <taxon>Fungi</taxon>
        <taxon>Dikarya</taxon>
        <taxon>Basidiomycota</taxon>
        <taxon>Agaricomycotina</taxon>
        <taxon>Agaricomycetes</taxon>
        <taxon>Agaricomycetidae</taxon>
        <taxon>Agaricales</taxon>
        <taxon>Marasmiineae</taxon>
        <taxon>Omphalotaceae</taxon>
        <taxon>Collybiopsis</taxon>
    </lineage>
</organism>
<feature type="chain" id="PRO_5034272773" evidence="1">
    <location>
        <begin position="33"/>
        <end position="228"/>
    </location>
</feature>
<evidence type="ECO:0000313" key="3">
    <source>
        <dbReference type="Proteomes" id="UP000518752"/>
    </source>
</evidence>
<accession>A0A8H5LWZ0</accession>
<dbReference type="Proteomes" id="UP000518752">
    <property type="component" value="Unassembled WGS sequence"/>
</dbReference>